<keyword evidence="11" id="KW-1133">Transmembrane helix</keyword>
<dbReference type="Gene3D" id="3.40.50.2300">
    <property type="match status" value="1"/>
</dbReference>
<dbReference type="PROSITE" id="PS50109">
    <property type="entry name" value="HIS_KIN"/>
    <property type="match status" value="1"/>
</dbReference>
<feature type="coiled-coil region" evidence="16">
    <location>
        <begin position="188"/>
        <end position="243"/>
    </location>
</feature>
<dbReference type="InterPro" id="IPR011006">
    <property type="entry name" value="CheY-like_superfamily"/>
</dbReference>
<evidence type="ECO:0000256" key="3">
    <source>
        <dbReference type="ARBA" id="ARBA00012438"/>
    </source>
</evidence>
<evidence type="ECO:0000313" key="20">
    <source>
        <dbReference type="EMBL" id="SHJ19217.1"/>
    </source>
</evidence>
<evidence type="ECO:0000256" key="2">
    <source>
        <dbReference type="ARBA" id="ARBA00004651"/>
    </source>
</evidence>
<dbReference type="EMBL" id="FQZT01000005">
    <property type="protein sequence ID" value="SHJ19217.1"/>
    <property type="molecule type" value="Genomic_DNA"/>
</dbReference>
<evidence type="ECO:0000256" key="9">
    <source>
        <dbReference type="ARBA" id="ARBA00022777"/>
    </source>
</evidence>
<keyword evidence="9 20" id="KW-0418">Kinase</keyword>
<dbReference type="Gene3D" id="3.30.565.10">
    <property type="entry name" value="Histidine kinase-like ATPase, C-terminal domain"/>
    <property type="match status" value="1"/>
</dbReference>
<gene>
    <name evidence="20" type="ORF">SAMN02745165_01758</name>
</gene>
<evidence type="ECO:0000256" key="7">
    <source>
        <dbReference type="ARBA" id="ARBA00022692"/>
    </source>
</evidence>
<evidence type="ECO:0000259" key="17">
    <source>
        <dbReference type="PROSITE" id="PS50109"/>
    </source>
</evidence>
<dbReference type="InterPro" id="IPR036641">
    <property type="entry name" value="HPT_dom_sf"/>
</dbReference>
<dbReference type="CDD" id="cd17546">
    <property type="entry name" value="REC_hyHK_CKI1_RcsC-like"/>
    <property type="match status" value="1"/>
</dbReference>
<keyword evidence="13" id="KW-0472">Membrane</keyword>
<evidence type="ECO:0000256" key="5">
    <source>
        <dbReference type="ARBA" id="ARBA00022553"/>
    </source>
</evidence>
<keyword evidence="8" id="KW-0547">Nucleotide-binding</keyword>
<dbReference type="InterPro" id="IPR003594">
    <property type="entry name" value="HATPase_dom"/>
</dbReference>
<keyword evidence="12" id="KW-0902">Two-component regulatory system</keyword>
<keyword evidence="21" id="KW-1185">Reference proteome</keyword>
<feature type="domain" description="Histidine kinase" evidence="17">
    <location>
        <begin position="243"/>
        <end position="464"/>
    </location>
</feature>
<dbReference type="FunFam" id="1.10.287.130:FF:000003">
    <property type="entry name" value="Histidine kinase"/>
    <property type="match status" value="1"/>
</dbReference>
<dbReference type="PANTHER" id="PTHR45339">
    <property type="entry name" value="HYBRID SIGNAL TRANSDUCTION HISTIDINE KINASE J"/>
    <property type="match status" value="1"/>
</dbReference>
<dbReference type="CDD" id="cd00082">
    <property type="entry name" value="HisKA"/>
    <property type="match status" value="1"/>
</dbReference>
<dbReference type="Pfam" id="PF01627">
    <property type="entry name" value="Hpt"/>
    <property type="match status" value="1"/>
</dbReference>
<proteinExistence type="predicted"/>
<evidence type="ECO:0000256" key="14">
    <source>
        <dbReference type="PROSITE-ProRule" id="PRU00110"/>
    </source>
</evidence>
<dbReference type="CDD" id="cd00088">
    <property type="entry name" value="HPT"/>
    <property type="match status" value="1"/>
</dbReference>
<dbReference type="EC" id="2.7.13.3" evidence="3"/>
<dbReference type="GO" id="GO:0000155">
    <property type="term" value="F:phosphorelay sensor kinase activity"/>
    <property type="evidence" value="ECO:0007669"/>
    <property type="project" value="InterPro"/>
</dbReference>
<evidence type="ECO:0000256" key="4">
    <source>
        <dbReference type="ARBA" id="ARBA00022475"/>
    </source>
</evidence>
<dbReference type="PANTHER" id="PTHR45339:SF1">
    <property type="entry name" value="HYBRID SIGNAL TRANSDUCTION HISTIDINE KINASE J"/>
    <property type="match status" value="1"/>
</dbReference>
<evidence type="ECO:0000256" key="11">
    <source>
        <dbReference type="ARBA" id="ARBA00022989"/>
    </source>
</evidence>
<dbReference type="InterPro" id="IPR003661">
    <property type="entry name" value="HisK_dim/P_dom"/>
</dbReference>
<protein>
    <recommendedName>
        <fullName evidence="3">histidine kinase</fullName>
        <ecNumber evidence="3">2.7.13.3</ecNumber>
    </recommendedName>
</protein>
<reference evidence="20 21" key="1">
    <citation type="submission" date="2016-11" db="EMBL/GenBank/DDBJ databases">
        <authorList>
            <person name="Jaros S."/>
            <person name="Januszkiewicz K."/>
            <person name="Wedrychowicz H."/>
        </authorList>
    </citation>
    <scope>NUCLEOTIDE SEQUENCE [LARGE SCALE GENOMIC DNA]</scope>
    <source>
        <strain evidence="20 21">DSM 5091</strain>
    </source>
</reference>
<name>A0A1M6HAF4_MALRU</name>
<keyword evidence="5 15" id="KW-0597">Phosphoprotein</keyword>
<dbReference type="GO" id="GO:0005524">
    <property type="term" value="F:ATP binding"/>
    <property type="evidence" value="ECO:0007669"/>
    <property type="project" value="UniProtKB-KW"/>
</dbReference>
<evidence type="ECO:0000256" key="10">
    <source>
        <dbReference type="ARBA" id="ARBA00022840"/>
    </source>
</evidence>
<evidence type="ECO:0000313" key="21">
    <source>
        <dbReference type="Proteomes" id="UP000184171"/>
    </source>
</evidence>
<dbReference type="SUPFAM" id="SSF52172">
    <property type="entry name" value="CheY-like"/>
    <property type="match status" value="1"/>
</dbReference>
<feature type="coiled-coil region" evidence="16">
    <location>
        <begin position="3"/>
        <end position="30"/>
    </location>
</feature>
<dbReference type="Pfam" id="PF00512">
    <property type="entry name" value="HisKA"/>
    <property type="match status" value="1"/>
</dbReference>
<feature type="domain" description="HPt" evidence="19">
    <location>
        <begin position="774"/>
        <end position="867"/>
    </location>
</feature>
<dbReference type="Pfam" id="PF02518">
    <property type="entry name" value="HATPase_c"/>
    <property type="match status" value="1"/>
</dbReference>
<evidence type="ECO:0000256" key="15">
    <source>
        <dbReference type="PROSITE-ProRule" id="PRU00169"/>
    </source>
</evidence>
<dbReference type="Gene3D" id="1.10.287.130">
    <property type="match status" value="1"/>
</dbReference>
<dbReference type="SMART" id="SM00387">
    <property type="entry name" value="HATPase_c"/>
    <property type="match status" value="1"/>
</dbReference>
<evidence type="ECO:0000259" key="19">
    <source>
        <dbReference type="PROSITE" id="PS50894"/>
    </source>
</evidence>
<keyword evidence="6" id="KW-0808">Transferase</keyword>
<sequence>MAKDTSKATYAELEEQVRFLTEERRFAVNALQMAASLGHFESGGKVLDDPQDIMRETADKLETLIGFQALSFWLLDEASFSFVPKYSRPEQKNDLLAEEVDQLIENQRFAWALQRSQASIVDTADGSGQLLLHPLVSSTGARGMFVGLLEQAQPELSDSLSMLLTIVLVSCSETLESCALNHQLGDVNRDLQENVAKLETSERELMQHRQHLEELVSQRTAELEKAKIQAEAASQAKSEFLANMSHEIRTPMNGVIGMANLLLDSPLNGDQNNYAQTIQNSAVALLDIINDILDFSKIEAGKLELDLQEFDLCRLLEETCEPLAMQAAAKGIEFCYMIEPHVPLQLIGDSGRLRQILINLTGNAIKFTHAGEVVVSVDLERQGEKAVELKISVCDTGIGLSLDQQAQIFDPFVQADGSSQRALGGTGLGLSITRKLAELMGGRLGVQSEEGAGSTFWATLTFELGSGVDDESCAALSNLRLLLINPYLSSRRRVCSLLERAKISFDEVSGLAVLPENSAGSWDALLLDSRELESASPELRTQLKQWLEATSLPLLLLVPWDGAEAELLQRYPCVSACLRRPVRHQLLFDKLRLFCLGQKAAGSEERSRVDGLEVASVGTRRLLLVEDNMVNQKVAMGLLKKLGLQADLAENGEAALLKLQKQDYDLVLMDCQMPVMDGYQATRAIRATDSPVKNPQVPVIALTANALQGDREKCLAAGMNDHVAKPIDPHALAEALRRWLPENPLSSEPQEVPSPTSGAEVFDRKELLDRLLGDEDLVEIILAGALEDLPKRIASLEQGLAQKDAPLVRNQAHAIKGAAANISAPAVKAVASLLEKAGEAQDLLTAADLLVDLQREFARLRELLKRL</sequence>
<dbReference type="CDD" id="cd16922">
    <property type="entry name" value="HATPase_EvgS-ArcB-TorS-like"/>
    <property type="match status" value="1"/>
</dbReference>
<evidence type="ECO:0000256" key="1">
    <source>
        <dbReference type="ARBA" id="ARBA00000085"/>
    </source>
</evidence>
<dbReference type="PROSITE" id="PS50894">
    <property type="entry name" value="HPT"/>
    <property type="match status" value="1"/>
</dbReference>
<feature type="modified residue" description="4-aspartylphosphate" evidence="15">
    <location>
        <position position="670"/>
    </location>
</feature>
<dbReference type="SUPFAM" id="SSF47226">
    <property type="entry name" value="Histidine-containing phosphotransfer domain, HPT domain"/>
    <property type="match status" value="1"/>
</dbReference>
<dbReference type="STRING" id="1122189.SAMN02745165_01758"/>
<evidence type="ECO:0000256" key="8">
    <source>
        <dbReference type="ARBA" id="ARBA00022741"/>
    </source>
</evidence>
<comment type="subcellular location">
    <subcellularLocation>
        <location evidence="2">Cell membrane</location>
        <topology evidence="2">Multi-pass membrane protein</topology>
    </subcellularLocation>
</comment>
<keyword evidence="16" id="KW-0175">Coiled coil</keyword>
<keyword evidence="10" id="KW-0067">ATP-binding</keyword>
<dbReference type="OrthoDB" id="9758705at2"/>
<dbReference type="Proteomes" id="UP000184171">
    <property type="component" value="Unassembled WGS sequence"/>
</dbReference>
<feature type="modified residue" description="Phosphohistidine" evidence="14">
    <location>
        <position position="813"/>
    </location>
</feature>
<organism evidence="20 21">
    <name type="scientific">Malonomonas rubra DSM 5091</name>
    <dbReference type="NCBI Taxonomy" id="1122189"/>
    <lineage>
        <taxon>Bacteria</taxon>
        <taxon>Pseudomonadati</taxon>
        <taxon>Thermodesulfobacteriota</taxon>
        <taxon>Desulfuromonadia</taxon>
        <taxon>Desulfuromonadales</taxon>
        <taxon>Geopsychrobacteraceae</taxon>
        <taxon>Malonomonas</taxon>
    </lineage>
</organism>
<accession>A0A1M6HAF4</accession>
<dbReference type="Gene3D" id="1.20.120.160">
    <property type="entry name" value="HPT domain"/>
    <property type="match status" value="1"/>
</dbReference>
<dbReference type="InterPro" id="IPR005467">
    <property type="entry name" value="His_kinase_dom"/>
</dbReference>
<keyword evidence="4" id="KW-1003">Cell membrane</keyword>
<dbReference type="InterPro" id="IPR001789">
    <property type="entry name" value="Sig_transdc_resp-reg_receiver"/>
</dbReference>
<dbReference type="GO" id="GO:0005886">
    <property type="term" value="C:plasma membrane"/>
    <property type="evidence" value="ECO:0007669"/>
    <property type="project" value="UniProtKB-SubCell"/>
</dbReference>
<evidence type="ECO:0000256" key="13">
    <source>
        <dbReference type="ARBA" id="ARBA00023136"/>
    </source>
</evidence>
<dbReference type="FunFam" id="3.30.565.10:FF:000010">
    <property type="entry name" value="Sensor histidine kinase RcsC"/>
    <property type="match status" value="1"/>
</dbReference>
<dbReference type="SUPFAM" id="SSF47384">
    <property type="entry name" value="Homodimeric domain of signal transducing histidine kinase"/>
    <property type="match status" value="1"/>
</dbReference>
<dbReference type="RefSeq" id="WP_072907947.1">
    <property type="nucleotide sequence ID" value="NZ_FQZT01000005.1"/>
</dbReference>
<dbReference type="Pfam" id="PF00072">
    <property type="entry name" value="Response_reg"/>
    <property type="match status" value="1"/>
</dbReference>
<dbReference type="SMART" id="SM00388">
    <property type="entry name" value="HisKA"/>
    <property type="match status" value="1"/>
</dbReference>
<keyword evidence="7" id="KW-0812">Transmembrane</keyword>
<feature type="domain" description="Response regulatory" evidence="18">
    <location>
        <begin position="621"/>
        <end position="740"/>
    </location>
</feature>
<evidence type="ECO:0000256" key="6">
    <source>
        <dbReference type="ARBA" id="ARBA00022679"/>
    </source>
</evidence>
<dbReference type="PROSITE" id="PS50110">
    <property type="entry name" value="RESPONSE_REGULATORY"/>
    <property type="match status" value="1"/>
</dbReference>
<dbReference type="InterPro" id="IPR036890">
    <property type="entry name" value="HATPase_C_sf"/>
</dbReference>
<dbReference type="InterPro" id="IPR036097">
    <property type="entry name" value="HisK_dim/P_sf"/>
</dbReference>
<evidence type="ECO:0000256" key="12">
    <source>
        <dbReference type="ARBA" id="ARBA00023012"/>
    </source>
</evidence>
<dbReference type="InterPro" id="IPR008207">
    <property type="entry name" value="Sig_transdc_His_kin_Hpt_dom"/>
</dbReference>
<dbReference type="InterPro" id="IPR004358">
    <property type="entry name" value="Sig_transdc_His_kin-like_C"/>
</dbReference>
<dbReference type="SUPFAM" id="SSF55874">
    <property type="entry name" value="ATPase domain of HSP90 chaperone/DNA topoisomerase II/histidine kinase"/>
    <property type="match status" value="1"/>
</dbReference>
<evidence type="ECO:0000256" key="16">
    <source>
        <dbReference type="SAM" id="Coils"/>
    </source>
</evidence>
<evidence type="ECO:0000259" key="18">
    <source>
        <dbReference type="PROSITE" id="PS50110"/>
    </source>
</evidence>
<dbReference type="AlphaFoldDB" id="A0A1M6HAF4"/>
<dbReference type="PRINTS" id="PR00344">
    <property type="entry name" value="BCTRLSENSOR"/>
</dbReference>
<comment type="catalytic activity">
    <reaction evidence="1">
        <text>ATP + protein L-histidine = ADP + protein N-phospho-L-histidine.</text>
        <dbReference type="EC" id="2.7.13.3"/>
    </reaction>
</comment>
<dbReference type="SMART" id="SM00448">
    <property type="entry name" value="REC"/>
    <property type="match status" value="1"/>
</dbReference>